<evidence type="ECO:0000313" key="3">
    <source>
        <dbReference type="Proteomes" id="UP000639973"/>
    </source>
</evidence>
<proteinExistence type="predicted"/>
<feature type="region of interest" description="Disordered" evidence="1">
    <location>
        <begin position="24"/>
        <end position="46"/>
    </location>
</feature>
<gene>
    <name evidence="2" type="ORF">GCM10010840_36740</name>
</gene>
<dbReference type="Proteomes" id="UP000639973">
    <property type="component" value="Unassembled WGS sequence"/>
</dbReference>
<evidence type="ECO:0008006" key="4">
    <source>
        <dbReference type="Google" id="ProtNLM"/>
    </source>
</evidence>
<dbReference type="RefSeq" id="WP_188974397.1">
    <property type="nucleotide sequence ID" value="NZ_BMOL01000048.1"/>
</dbReference>
<keyword evidence="3" id="KW-1185">Reference proteome</keyword>
<evidence type="ECO:0000313" key="2">
    <source>
        <dbReference type="EMBL" id="GGL95311.1"/>
    </source>
</evidence>
<reference evidence="3" key="1">
    <citation type="journal article" date="2019" name="Int. J. Syst. Evol. Microbiol.">
        <title>The Global Catalogue of Microorganisms (GCM) 10K type strain sequencing project: providing services to taxonomists for standard genome sequencing and annotation.</title>
        <authorList>
            <consortium name="The Broad Institute Genomics Platform"/>
            <consortium name="The Broad Institute Genome Sequencing Center for Infectious Disease"/>
            <person name="Wu L."/>
            <person name="Ma J."/>
        </authorList>
    </citation>
    <scope>NUCLEOTIDE SEQUENCE [LARGE SCALE GENOMIC DNA]</scope>
    <source>
        <strain evidence="3">JCM 15442</strain>
    </source>
</reference>
<sequence length="324" mass="35614">MQTHSFADTINRARLAITGQASTAAAAPLPAPQSTQRPVAPPAPSVRPVLPSADAVRGSCPLSPGAARLWTSLHDLARHVALVRGHAVLPTSLTFHLPAVIVAALVDYSERHLYRLADELRAAGLIDERGHVAQVGHLRRYDGTLWAIRLQPDAPPPRLRWWDFQHDWRPDFAEDYSNEKGAWRAVQEAMSEPLSPTGQNAVQELGNRWAAATKLKKTPAGDGSDMRPGRVLYAVARDLPALLHLHPRQRHREVSRLASDLAHVLNEPGRYRQHCAAIYRALDAENEQRPGLSVLALQLHRLAADLAELAPWRKPGAVLASRLA</sequence>
<dbReference type="EMBL" id="BMOL01000048">
    <property type="protein sequence ID" value="GGL95311.1"/>
    <property type="molecule type" value="Genomic_DNA"/>
</dbReference>
<name>A0ABQ2GHB9_9DEIO</name>
<organism evidence="2 3">
    <name type="scientific">Deinococcus aerolatus</name>
    <dbReference type="NCBI Taxonomy" id="522487"/>
    <lineage>
        <taxon>Bacteria</taxon>
        <taxon>Thermotogati</taxon>
        <taxon>Deinococcota</taxon>
        <taxon>Deinococci</taxon>
        <taxon>Deinococcales</taxon>
        <taxon>Deinococcaceae</taxon>
        <taxon>Deinococcus</taxon>
    </lineage>
</organism>
<evidence type="ECO:0000256" key="1">
    <source>
        <dbReference type="SAM" id="MobiDB-lite"/>
    </source>
</evidence>
<protein>
    <recommendedName>
        <fullName evidence="4">Replication protein</fullName>
    </recommendedName>
</protein>
<accession>A0ABQ2GHB9</accession>
<feature type="compositionally biased region" description="Low complexity" evidence="1">
    <location>
        <begin position="24"/>
        <end position="38"/>
    </location>
</feature>
<comment type="caution">
    <text evidence="2">The sequence shown here is derived from an EMBL/GenBank/DDBJ whole genome shotgun (WGS) entry which is preliminary data.</text>
</comment>